<evidence type="ECO:0000313" key="3">
    <source>
        <dbReference type="Proteomes" id="UP000007014"/>
    </source>
</evidence>
<protein>
    <submittedName>
        <fullName evidence="2">Uncharacterized protein</fullName>
    </submittedName>
</protein>
<dbReference type="EMBL" id="AP006500">
    <property type="protein sequence ID" value="BAM82372.1"/>
    <property type="molecule type" value="Genomic_DNA"/>
</dbReference>
<proteinExistence type="predicted"/>
<name>M1VGQ6_CYAM1</name>
<dbReference type="Proteomes" id="UP000007014">
    <property type="component" value="Chromosome 18"/>
</dbReference>
<dbReference type="AlphaFoldDB" id="M1VGQ6"/>
<keyword evidence="3" id="KW-1185">Reference proteome</keyword>
<sequence length="572" mass="63902">MHMSQSLLSTITDLALNKTDTGKKGQRATTSSRISGVVHDDRRHEWVVPQLRRYASATPQRLRYIEHDKSEPDIGFILSLNARESAFYSGTRTRKRCSVLVRRLQFTLACASDGRSDKPRRYFRSKKVSPVNPAAIQPQTPGHETGSSRKNAFAARSQPRDAPQGVFETIRRWLQKHELESSSLCIRLLDDYRHVDELLQCFWNAVEDVAGGSSADVLLALPPLPSSLASALIGHLRECADVGDVFGSHVFLNAYGPDEGAPRFCLRLRKGSSAAGGVGATSQDDPFWSDDEDDFLDPRFAELLRASREEDAGETSPVAVGQDAAPTGITTNDDLDTRQKLQSSELSLPSDEVILAESRAWVQHMIVDAAVCPFMMSAVRGGLPAGQVRYAVSHATTPERIYREFWNEVALLRRTPSKDVSTTLLVLPELVQGIEGFDAITTPLSAALEALQLDAFIQLVFFHPKYAFRDGRDRINTQGCTGGHAANYVRRSPYPMINILRTEQVQRGQRGIPTELVYRRNESLMRTIGAERLEQMLHRRSWEELLQLVQDNRPYADLEEAVKRVRDQFASS</sequence>
<dbReference type="eggNOG" id="ENOG502RXZW">
    <property type="taxonomic scope" value="Eukaryota"/>
</dbReference>
<feature type="region of interest" description="Disordered" evidence="1">
    <location>
        <begin position="308"/>
        <end position="334"/>
    </location>
</feature>
<dbReference type="HOGENOM" id="CLU_476828_0_0_1"/>
<accession>M1VGQ6</accession>
<dbReference type="KEGG" id="cme:CYME_CMR108C"/>
<dbReference type="InterPro" id="IPR009858">
    <property type="entry name" value="DUF1415"/>
</dbReference>
<gene>
    <name evidence="2" type="ORF">CYME_CMR108C</name>
</gene>
<evidence type="ECO:0000256" key="1">
    <source>
        <dbReference type="SAM" id="MobiDB-lite"/>
    </source>
</evidence>
<dbReference type="Pfam" id="PF07209">
    <property type="entry name" value="DUF1415"/>
    <property type="match status" value="1"/>
</dbReference>
<feature type="region of interest" description="Disordered" evidence="1">
    <location>
        <begin position="113"/>
        <end position="163"/>
    </location>
</feature>
<dbReference type="RefSeq" id="XP_005538408.1">
    <property type="nucleotide sequence ID" value="XM_005538351.1"/>
</dbReference>
<evidence type="ECO:0000313" key="2">
    <source>
        <dbReference type="EMBL" id="BAM82372.1"/>
    </source>
</evidence>
<dbReference type="Gramene" id="CMR108CT">
    <property type="protein sequence ID" value="CMR108CT"/>
    <property type="gene ID" value="CMR108C"/>
</dbReference>
<reference evidence="2 3" key="1">
    <citation type="journal article" date="2004" name="Nature">
        <title>Genome sequence of the ultrasmall unicellular red alga Cyanidioschyzon merolae 10D.</title>
        <authorList>
            <person name="Matsuzaki M."/>
            <person name="Misumi O."/>
            <person name="Shin-i T."/>
            <person name="Maruyama S."/>
            <person name="Takahara M."/>
            <person name="Miyagishima S."/>
            <person name="Mori T."/>
            <person name="Nishida K."/>
            <person name="Yagisawa F."/>
            <person name="Nishida K."/>
            <person name="Yoshida Y."/>
            <person name="Nishimura Y."/>
            <person name="Nakao S."/>
            <person name="Kobayashi T."/>
            <person name="Momoyama Y."/>
            <person name="Higashiyama T."/>
            <person name="Minoda A."/>
            <person name="Sano M."/>
            <person name="Nomoto H."/>
            <person name="Oishi K."/>
            <person name="Hayashi H."/>
            <person name="Ohta F."/>
            <person name="Nishizaka S."/>
            <person name="Haga S."/>
            <person name="Miura S."/>
            <person name="Morishita T."/>
            <person name="Kabeya Y."/>
            <person name="Terasawa K."/>
            <person name="Suzuki Y."/>
            <person name="Ishii Y."/>
            <person name="Asakawa S."/>
            <person name="Takano H."/>
            <person name="Ohta N."/>
            <person name="Kuroiwa H."/>
            <person name="Tanaka K."/>
            <person name="Shimizu N."/>
            <person name="Sugano S."/>
            <person name="Sato N."/>
            <person name="Nozaki H."/>
            <person name="Ogasawara N."/>
            <person name="Kohara Y."/>
            <person name="Kuroiwa T."/>
        </authorList>
    </citation>
    <scope>NUCLEOTIDE SEQUENCE [LARGE SCALE GENOMIC DNA]</scope>
    <source>
        <strain evidence="2 3">10D</strain>
    </source>
</reference>
<organism evidence="2 3">
    <name type="scientific">Cyanidioschyzon merolae (strain NIES-3377 / 10D)</name>
    <name type="common">Unicellular red alga</name>
    <dbReference type="NCBI Taxonomy" id="280699"/>
    <lineage>
        <taxon>Eukaryota</taxon>
        <taxon>Rhodophyta</taxon>
        <taxon>Bangiophyceae</taxon>
        <taxon>Cyanidiales</taxon>
        <taxon>Cyanidiaceae</taxon>
        <taxon>Cyanidioschyzon</taxon>
    </lineage>
</organism>
<reference evidence="2 3" key="2">
    <citation type="journal article" date="2007" name="BMC Biol.">
        <title>A 100%-complete sequence reveals unusually simple genomic features in the hot-spring red alga Cyanidioschyzon merolae.</title>
        <authorList>
            <person name="Nozaki H."/>
            <person name="Takano H."/>
            <person name="Misumi O."/>
            <person name="Terasawa K."/>
            <person name="Matsuzaki M."/>
            <person name="Maruyama S."/>
            <person name="Nishida K."/>
            <person name="Yagisawa F."/>
            <person name="Yoshida Y."/>
            <person name="Fujiwara T."/>
            <person name="Takio S."/>
            <person name="Tamura K."/>
            <person name="Chung S.J."/>
            <person name="Nakamura S."/>
            <person name="Kuroiwa H."/>
            <person name="Tanaka K."/>
            <person name="Sato N."/>
            <person name="Kuroiwa T."/>
        </authorList>
    </citation>
    <scope>NUCLEOTIDE SEQUENCE [LARGE SCALE GENOMIC DNA]</scope>
    <source>
        <strain evidence="2 3">10D</strain>
    </source>
</reference>
<dbReference type="GeneID" id="16996646"/>
<dbReference type="OrthoDB" id="5376at2759"/>